<accession>C5LJS0</accession>
<evidence type="ECO:0000313" key="1">
    <source>
        <dbReference type="EMBL" id="EER03025.1"/>
    </source>
</evidence>
<dbReference type="AlphaFoldDB" id="C5LJS0"/>
<organism evidence="2">
    <name type="scientific">Perkinsus marinus (strain ATCC 50983 / TXsc)</name>
    <dbReference type="NCBI Taxonomy" id="423536"/>
    <lineage>
        <taxon>Eukaryota</taxon>
        <taxon>Sar</taxon>
        <taxon>Alveolata</taxon>
        <taxon>Perkinsozoa</taxon>
        <taxon>Perkinsea</taxon>
        <taxon>Perkinsida</taxon>
        <taxon>Perkinsidae</taxon>
        <taxon>Perkinsus</taxon>
    </lineage>
</organism>
<reference evidence="1 2" key="1">
    <citation type="submission" date="2008-07" db="EMBL/GenBank/DDBJ databases">
        <authorList>
            <person name="El-Sayed N."/>
            <person name="Caler E."/>
            <person name="Inman J."/>
            <person name="Amedeo P."/>
            <person name="Hass B."/>
            <person name="Wortman J."/>
        </authorList>
    </citation>
    <scope>NUCLEOTIDE SEQUENCE [LARGE SCALE GENOMIC DNA]</scope>
    <source>
        <strain evidence="2">ATCC 50983 / TXsc</strain>
    </source>
</reference>
<dbReference type="Proteomes" id="UP000007800">
    <property type="component" value="Unassembled WGS sequence"/>
</dbReference>
<proteinExistence type="predicted"/>
<keyword evidence="2" id="KW-1185">Reference proteome</keyword>
<sequence length="63" mass="7395">MTRNTSTTVYHHRDVSSIGSRQIFWCNRFVKLQGTIYEKIYLATIRYGSFRTLFGSLLCNQTI</sequence>
<protein>
    <submittedName>
        <fullName evidence="1">Uncharacterized protein</fullName>
    </submittedName>
</protein>
<gene>
    <name evidence="1" type="ORF">Pmar_PMAR022415</name>
</gene>
<name>C5LJS0_PERM5</name>
<dbReference type="RefSeq" id="XP_002771209.1">
    <property type="nucleotide sequence ID" value="XM_002771163.1"/>
</dbReference>
<evidence type="ECO:0000313" key="2">
    <source>
        <dbReference type="Proteomes" id="UP000007800"/>
    </source>
</evidence>
<dbReference type="InParanoid" id="C5LJS0"/>
<dbReference type="EMBL" id="GG682485">
    <property type="protein sequence ID" value="EER03025.1"/>
    <property type="molecule type" value="Genomic_DNA"/>
</dbReference>
<dbReference type="GeneID" id="9051611"/>